<sequence>MMDLGLPVPTGGEEDGRDGGGDTITLLNGRKLLCRSSFDECSLLLGSPLFDTSQSVKEGPKSKSKTFNGRNWRKRCRSDTSDTEVAPPLLSPRSFYMVKSWICISLLKLDYLTEGSCTRQFHRIML</sequence>
<evidence type="ECO:0000313" key="2">
    <source>
        <dbReference type="EMBL" id="VDN05083.1"/>
    </source>
</evidence>
<evidence type="ECO:0000313" key="4">
    <source>
        <dbReference type="WBParaSite" id="TCLT_0000762001-mRNA-1"/>
    </source>
</evidence>
<name>A0A0N5D3V1_THECL</name>
<feature type="region of interest" description="Disordered" evidence="1">
    <location>
        <begin position="1"/>
        <end position="21"/>
    </location>
</feature>
<evidence type="ECO:0000256" key="1">
    <source>
        <dbReference type="SAM" id="MobiDB-lite"/>
    </source>
</evidence>
<protein>
    <submittedName>
        <fullName evidence="2 4">Uncharacterized protein</fullName>
    </submittedName>
</protein>
<dbReference type="STRING" id="103827.A0A0N5D3V1"/>
<keyword evidence="3" id="KW-1185">Reference proteome</keyword>
<dbReference type="Proteomes" id="UP000276776">
    <property type="component" value="Unassembled WGS sequence"/>
</dbReference>
<proteinExistence type="predicted"/>
<dbReference type="OrthoDB" id="10611663at2759"/>
<reference evidence="4" key="1">
    <citation type="submission" date="2017-02" db="UniProtKB">
        <authorList>
            <consortium name="WormBaseParasite"/>
        </authorList>
    </citation>
    <scope>IDENTIFICATION</scope>
</reference>
<evidence type="ECO:0000313" key="3">
    <source>
        <dbReference type="Proteomes" id="UP000276776"/>
    </source>
</evidence>
<dbReference type="WBParaSite" id="TCLT_0000762001-mRNA-1">
    <property type="protein sequence ID" value="TCLT_0000762001-mRNA-1"/>
    <property type="gene ID" value="TCLT_0000762001"/>
</dbReference>
<dbReference type="EMBL" id="UYYF01004527">
    <property type="protein sequence ID" value="VDN05083.1"/>
    <property type="molecule type" value="Genomic_DNA"/>
</dbReference>
<organism evidence="4">
    <name type="scientific">Thelazia callipaeda</name>
    <name type="common">Oriental eyeworm</name>
    <name type="synonym">Parasitic nematode</name>
    <dbReference type="NCBI Taxonomy" id="103827"/>
    <lineage>
        <taxon>Eukaryota</taxon>
        <taxon>Metazoa</taxon>
        <taxon>Ecdysozoa</taxon>
        <taxon>Nematoda</taxon>
        <taxon>Chromadorea</taxon>
        <taxon>Rhabditida</taxon>
        <taxon>Spirurina</taxon>
        <taxon>Spiruromorpha</taxon>
        <taxon>Thelazioidea</taxon>
        <taxon>Thelaziidae</taxon>
        <taxon>Thelazia</taxon>
    </lineage>
</organism>
<gene>
    <name evidence="2" type="ORF">TCLT_LOCUS7609</name>
</gene>
<dbReference type="AlphaFoldDB" id="A0A0N5D3V1"/>
<accession>A0A0N5D3V1</accession>
<reference evidence="2 3" key="2">
    <citation type="submission" date="2018-11" db="EMBL/GenBank/DDBJ databases">
        <authorList>
            <consortium name="Pathogen Informatics"/>
        </authorList>
    </citation>
    <scope>NUCLEOTIDE SEQUENCE [LARGE SCALE GENOMIC DNA]</scope>
</reference>